<dbReference type="PANTHER" id="PTHR47739">
    <property type="entry name" value="TRNA1(VAL) (ADENINE(37)-N6)-METHYLTRANSFERASE"/>
    <property type="match status" value="1"/>
</dbReference>
<name>A0A4Y6UJ82_9PROT</name>
<dbReference type="InterPro" id="IPR029063">
    <property type="entry name" value="SAM-dependent_MTases_sf"/>
</dbReference>
<dbReference type="InterPro" id="IPR050210">
    <property type="entry name" value="tRNA_Adenine-N(6)_MTase"/>
</dbReference>
<keyword evidence="1" id="KW-0808">Transferase</keyword>
<dbReference type="PANTHER" id="PTHR47739:SF1">
    <property type="entry name" value="TRNA1(VAL) (ADENINE(37)-N6)-METHYLTRANSFERASE"/>
    <property type="match status" value="1"/>
</dbReference>
<reference evidence="1 2" key="1">
    <citation type="submission" date="2019-03" db="EMBL/GenBank/DDBJ databases">
        <title>The complete genome sequence of Swingsia samuiensis NBRC107927(T).</title>
        <authorList>
            <person name="Chua K.-O."/>
            <person name="Chan K.-G."/>
            <person name="See-Too W.-S."/>
        </authorList>
    </citation>
    <scope>NUCLEOTIDE SEQUENCE [LARGE SCALE GENOMIC DNA]</scope>
    <source>
        <strain evidence="1 2">AH83</strain>
    </source>
</reference>
<dbReference type="SUPFAM" id="SSF53335">
    <property type="entry name" value="S-adenosyl-L-methionine-dependent methyltransferases"/>
    <property type="match status" value="1"/>
</dbReference>
<dbReference type="Gene3D" id="3.40.50.150">
    <property type="entry name" value="Vaccinia Virus protein VP39"/>
    <property type="match status" value="1"/>
</dbReference>
<keyword evidence="2" id="KW-1185">Reference proteome</keyword>
<proteinExistence type="predicted"/>
<dbReference type="KEGG" id="ssam:E3D00_08885"/>
<dbReference type="AlphaFoldDB" id="A0A4Y6UJ82"/>
<sequence>MSGCEMVVKPLQREKFLTESTSSPMEHKKHSSLLNGHIFYQQFSRGYRTGIEPVLMAASIRAKPGETILEGGCGAGAALLCLAARLPNIHGIGIEKDPDTAELASYNFLQNQHLPSAQNLSVIQAHIPHLPKSLRAIAPTPNGRFHHVMANPPWHSPHGALSPDHRRRLALSTYENDPKEWVKSLTQWVLPKGSLTFIVSTAITDQVCQALLENKCGSLEVYPFWPKQGKESKLVLIKAIYEGRGVFKLHAGLILHKENGSFTEAADQILRHGKALVF</sequence>
<dbReference type="EMBL" id="CP038141">
    <property type="protein sequence ID" value="QDH17663.1"/>
    <property type="molecule type" value="Genomic_DNA"/>
</dbReference>
<dbReference type="OrthoDB" id="5489421at2"/>
<protein>
    <submittedName>
        <fullName evidence="1">SAM-dependent methyltransferase</fullName>
    </submittedName>
</protein>
<dbReference type="GO" id="GO:0008168">
    <property type="term" value="F:methyltransferase activity"/>
    <property type="evidence" value="ECO:0007669"/>
    <property type="project" value="UniProtKB-KW"/>
</dbReference>
<organism evidence="1 2">
    <name type="scientific">Swingsia samuiensis</name>
    <dbReference type="NCBI Taxonomy" id="1293412"/>
    <lineage>
        <taxon>Bacteria</taxon>
        <taxon>Pseudomonadati</taxon>
        <taxon>Pseudomonadota</taxon>
        <taxon>Alphaproteobacteria</taxon>
        <taxon>Acetobacterales</taxon>
        <taxon>Acetobacteraceae</taxon>
        <taxon>Swingsia</taxon>
    </lineage>
</organism>
<accession>A0A4Y6UJ82</accession>
<gene>
    <name evidence="1" type="ORF">E3D00_08885</name>
</gene>
<evidence type="ECO:0000313" key="1">
    <source>
        <dbReference type="EMBL" id="QDH17663.1"/>
    </source>
</evidence>
<keyword evidence="1" id="KW-0489">Methyltransferase</keyword>
<evidence type="ECO:0000313" key="2">
    <source>
        <dbReference type="Proteomes" id="UP000316313"/>
    </source>
</evidence>
<dbReference type="Proteomes" id="UP000316313">
    <property type="component" value="Chromosome"/>
</dbReference>
<dbReference type="GO" id="GO:0032259">
    <property type="term" value="P:methylation"/>
    <property type="evidence" value="ECO:0007669"/>
    <property type="project" value="UniProtKB-KW"/>
</dbReference>